<keyword evidence="13 17" id="KW-0961">Cell wall biogenesis/degradation</keyword>
<keyword evidence="7 17" id="KW-0378">Hydrolase</keyword>
<keyword evidence="10 17" id="KW-1133">Transmembrane helix</keyword>
<evidence type="ECO:0000256" key="5">
    <source>
        <dbReference type="ARBA" id="ARBA00022475"/>
    </source>
</evidence>
<evidence type="ECO:0000256" key="9">
    <source>
        <dbReference type="ARBA" id="ARBA00022984"/>
    </source>
</evidence>
<evidence type="ECO:0000256" key="2">
    <source>
        <dbReference type="ARBA" id="ARBA00010621"/>
    </source>
</evidence>
<dbReference type="NCBIfam" id="NF001392">
    <property type="entry name" value="PRK00281.2-1"/>
    <property type="match status" value="1"/>
</dbReference>
<evidence type="ECO:0000313" key="18">
    <source>
        <dbReference type="EMBL" id="PZF79375.1"/>
    </source>
</evidence>
<evidence type="ECO:0000256" key="17">
    <source>
        <dbReference type="HAMAP-Rule" id="MF_01006"/>
    </source>
</evidence>
<keyword evidence="9 17" id="KW-0573">Peptidoglycan synthesis</keyword>
<evidence type="ECO:0000256" key="14">
    <source>
        <dbReference type="ARBA" id="ARBA00032707"/>
    </source>
</evidence>
<evidence type="ECO:0000256" key="12">
    <source>
        <dbReference type="ARBA" id="ARBA00023251"/>
    </source>
</evidence>
<evidence type="ECO:0000256" key="4">
    <source>
        <dbReference type="ARBA" id="ARBA00021581"/>
    </source>
</evidence>
<dbReference type="Pfam" id="PF02673">
    <property type="entry name" value="BacA"/>
    <property type="match status" value="1"/>
</dbReference>
<evidence type="ECO:0000256" key="7">
    <source>
        <dbReference type="ARBA" id="ARBA00022801"/>
    </source>
</evidence>
<sequence length="300" mass="33120">MEWFHAVVLGVLQGLTEFLPISSSAHLRIYPELFGWEDPGAAFTAVTQIGTESAVILYFARDIGRIISAWFRSLGRRNPSRGRRRRETFDPQDARPWSLAWFRRSQYDQQDARMGWFVIIGTLPIAALGYVLKDVIEDDFRSLWIIATTLVVLGIILGIADRVGRKERTAADLTYKDAVLIGCAQALALIPGVSRSGASISMGLFLGLDRKAAARFAFLLAIPAVLGSGIFEWPSAMEEGSVYGAGPTILATIIAFFVGFGVIAWLMQWLEKRSFAPFIVYRVALGLFTFAMLATGTWSA</sequence>
<comment type="miscellaneous">
    <text evidence="17">Bacitracin is thought to be involved in the inhibition of peptidoglycan synthesis by sequestering undecaprenyl diphosphate, thereby reducing the pool of lipid carrier available.</text>
</comment>
<evidence type="ECO:0000256" key="16">
    <source>
        <dbReference type="ARBA" id="ARBA00047594"/>
    </source>
</evidence>
<evidence type="ECO:0000256" key="6">
    <source>
        <dbReference type="ARBA" id="ARBA00022692"/>
    </source>
</evidence>
<keyword evidence="12 17" id="KW-0046">Antibiotic resistance</keyword>
<dbReference type="GO" id="GO:0050380">
    <property type="term" value="F:undecaprenyl-diphosphatase activity"/>
    <property type="evidence" value="ECO:0007669"/>
    <property type="project" value="UniProtKB-UniRule"/>
</dbReference>
<comment type="caution">
    <text evidence="18">The sequence shown here is derived from an EMBL/GenBank/DDBJ whole genome shotgun (WGS) entry which is preliminary data.</text>
</comment>
<keyword evidence="19" id="KW-1185">Reference proteome</keyword>
<keyword evidence="6 17" id="KW-0812">Transmembrane</keyword>
<comment type="function">
    <text evidence="17">Catalyzes the dephosphorylation of undecaprenyl diphosphate (UPP). Confers resistance to bacitracin.</text>
</comment>
<dbReference type="Proteomes" id="UP000248764">
    <property type="component" value="Unassembled WGS sequence"/>
</dbReference>
<feature type="transmembrane region" description="Helical" evidence="17">
    <location>
        <begin position="143"/>
        <end position="160"/>
    </location>
</feature>
<dbReference type="HAMAP" id="MF_01006">
    <property type="entry name" value="Undec_diphosphatase"/>
    <property type="match status" value="1"/>
</dbReference>
<feature type="transmembrane region" description="Helical" evidence="17">
    <location>
        <begin position="243"/>
        <end position="267"/>
    </location>
</feature>
<dbReference type="GO" id="GO:0009252">
    <property type="term" value="P:peptidoglycan biosynthetic process"/>
    <property type="evidence" value="ECO:0007669"/>
    <property type="project" value="UniProtKB-KW"/>
</dbReference>
<comment type="catalytic activity">
    <reaction evidence="16 17">
        <text>di-trans,octa-cis-undecaprenyl diphosphate + H2O = di-trans,octa-cis-undecaprenyl phosphate + phosphate + H(+)</text>
        <dbReference type="Rhea" id="RHEA:28094"/>
        <dbReference type="ChEBI" id="CHEBI:15377"/>
        <dbReference type="ChEBI" id="CHEBI:15378"/>
        <dbReference type="ChEBI" id="CHEBI:43474"/>
        <dbReference type="ChEBI" id="CHEBI:58405"/>
        <dbReference type="ChEBI" id="CHEBI:60392"/>
        <dbReference type="EC" id="3.6.1.27"/>
    </reaction>
</comment>
<accession>A0A2W2AVX9</accession>
<dbReference type="GO" id="GO:0046677">
    <property type="term" value="P:response to antibiotic"/>
    <property type="evidence" value="ECO:0007669"/>
    <property type="project" value="UniProtKB-UniRule"/>
</dbReference>
<dbReference type="GO" id="GO:0071555">
    <property type="term" value="P:cell wall organization"/>
    <property type="evidence" value="ECO:0007669"/>
    <property type="project" value="UniProtKB-KW"/>
</dbReference>
<evidence type="ECO:0000256" key="10">
    <source>
        <dbReference type="ARBA" id="ARBA00022989"/>
    </source>
</evidence>
<dbReference type="GO" id="GO:0005886">
    <property type="term" value="C:plasma membrane"/>
    <property type="evidence" value="ECO:0007669"/>
    <property type="project" value="UniProtKB-SubCell"/>
</dbReference>
<evidence type="ECO:0000256" key="8">
    <source>
        <dbReference type="ARBA" id="ARBA00022960"/>
    </source>
</evidence>
<comment type="similarity">
    <text evidence="2 17">Belongs to the UppP family.</text>
</comment>
<comment type="subcellular location">
    <subcellularLocation>
        <location evidence="1 17">Cell membrane</location>
        <topology evidence="1 17">Multi-pass membrane protein</topology>
    </subcellularLocation>
</comment>
<keyword evidence="11 17" id="KW-0472">Membrane</keyword>
<name>A0A2W2AVX9_9ACTN</name>
<dbReference type="RefSeq" id="WP_111258578.1">
    <property type="nucleotide sequence ID" value="NZ_POTW01000144.1"/>
</dbReference>
<evidence type="ECO:0000313" key="19">
    <source>
        <dbReference type="Proteomes" id="UP000248764"/>
    </source>
</evidence>
<feature type="transmembrane region" description="Helical" evidence="17">
    <location>
        <begin position="114"/>
        <end position="131"/>
    </location>
</feature>
<evidence type="ECO:0000256" key="1">
    <source>
        <dbReference type="ARBA" id="ARBA00004651"/>
    </source>
</evidence>
<feature type="transmembrane region" description="Helical" evidence="17">
    <location>
        <begin position="279"/>
        <end position="298"/>
    </location>
</feature>
<proteinExistence type="inferred from homology"/>
<dbReference type="AlphaFoldDB" id="A0A2W2AVX9"/>
<feature type="transmembrane region" description="Helical" evidence="17">
    <location>
        <begin position="212"/>
        <end position="231"/>
    </location>
</feature>
<keyword evidence="5 17" id="KW-1003">Cell membrane</keyword>
<dbReference type="GO" id="GO:0008360">
    <property type="term" value="P:regulation of cell shape"/>
    <property type="evidence" value="ECO:0007669"/>
    <property type="project" value="UniProtKB-KW"/>
</dbReference>
<evidence type="ECO:0000256" key="13">
    <source>
        <dbReference type="ARBA" id="ARBA00023316"/>
    </source>
</evidence>
<evidence type="ECO:0000256" key="3">
    <source>
        <dbReference type="ARBA" id="ARBA00012374"/>
    </source>
</evidence>
<keyword evidence="8 17" id="KW-0133">Cell shape</keyword>
<dbReference type="EC" id="3.6.1.27" evidence="3 17"/>
<evidence type="ECO:0000256" key="15">
    <source>
        <dbReference type="ARBA" id="ARBA00032932"/>
    </source>
</evidence>
<evidence type="ECO:0000256" key="11">
    <source>
        <dbReference type="ARBA" id="ARBA00023136"/>
    </source>
</evidence>
<protein>
    <recommendedName>
        <fullName evidence="4 17">Undecaprenyl-diphosphatase</fullName>
        <ecNumber evidence="3 17">3.6.1.27</ecNumber>
    </recommendedName>
    <alternativeName>
        <fullName evidence="15 17">Bacitracin resistance protein</fullName>
    </alternativeName>
    <alternativeName>
        <fullName evidence="14 17">Undecaprenyl pyrophosphate phosphatase</fullName>
    </alternativeName>
</protein>
<dbReference type="PANTHER" id="PTHR30622:SF4">
    <property type="entry name" value="UNDECAPRENYL-DIPHOSPHATASE"/>
    <property type="match status" value="1"/>
</dbReference>
<organism evidence="18 19">
    <name type="scientific">Jiangella anatolica</name>
    <dbReference type="NCBI Taxonomy" id="2670374"/>
    <lineage>
        <taxon>Bacteria</taxon>
        <taxon>Bacillati</taxon>
        <taxon>Actinomycetota</taxon>
        <taxon>Actinomycetes</taxon>
        <taxon>Jiangellales</taxon>
        <taxon>Jiangellaceae</taxon>
        <taxon>Jiangella</taxon>
    </lineage>
</organism>
<dbReference type="EMBL" id="POTW01000144">
    <property type="protein sequence ID" value="PZF79375.1"/>
    <property type="molecule type" value="Genomic_DNA"/>
</dbReference>
<gene>
    <name evidence="17" type="primary">uppP</name>
    <name evidence="18" type="ORF">C1I92_31445</name>
</gene>
<reference evidence="18 19" key="1">
    <citation type="submission" date="2018-01" db="EMBL/GenBank/DDBJ databases">
        <title>Draft genome sequence of Jiangella sp. GTF31.</title>
        <authorList>
            <person name="Sahin N."/>
            <person name="Ay H."/>
            <person name="Saygin H."/>
        </authorList>
    </citation>
    <scope>NUCLEOTIDE SEQUENCE [LARGE SCALE GENOMIC DNA]</scope>
    <source>
        <strain evidence="18 19">GTF31</strain>
    </source>
</reference>
<dbReference type="PANTHER" id="PTHR30622">
    <property type="entry name" value="UNDECAPRENYL-DIPHOSPHATASE"/>
    <property type="match status" value="1"/>
</dbReference>
<dbReference type="InterPro" id="IPR003824">
    <property type="entry name" value="UppP"/>
</dbReference>